<dbReference type="InterPro" id="IPR003848">
    <property type="entry name" value="DUF218"/>
</dbReference>
<dbReference type="PANTHER" id="PTHR30336:SF20">
    <property type="entry name" value="DUF218 DOMAIN-CONTAINING PROTEIN"/>
    <property type="match status" value="1"/>
</dbReference>
<keyword evidence="1" id="KW-0472">Membrane</keyword>
<dbReference type="Pfam" id="PF02698">
    <property type="entry name" value="DUF218"/>
    <property type="match status" value="1"/>
</dbReference>
<gene>
    <name evidence="3" type="ORF">IQ251_08985</name>
</gene>
<keyword evidence="1" id="KW-0812">Transmembrane</keyword>
<keyword evidence="1" id="KW-1133">Transmembrane helix</keyword>
<keyword evidence="4" id="KW-1185">Reference proteome</keyword>
<dbReference type="AlphaFoldDB" id="A0A929B7D2"/>
<dbReference type="CDD" id="cd06259">
    <property type="entry name" value="YdcF-like"/>
    <property type="match status" value="1"/>
</dbReference>
<dbReference type="Proteomes" id="UP000598360">
    <property type="component" value="Unassembled WGS sequence"/>
</dbReference>
<name>A0A929B7D2_9PSEU</name>
<protein>
    <submittedName>
        <fullName evidence="3">YdcF family protein</fullName>
    </submittedName>
</protein>
<dbReference type="EMBL" id="JADEYC010000014">
    <property type="protein sequence ID" value="MBE9374582.1"/>
    <property type="molecule type" value="Genomic_DNA"/>
</dbReference>
<accession>A0A929B7D2</accession>
<dbReference type="InterPro" id="IPR014729">
    <property type="entry name" value="Rossmann-like_a/b/a_fold"/>
</dbReference>
<evidence type="ECO:0000259" key="2">
    <source>
        <dbReference type="Pfam" id="PF02698"/>
    </source>
</evidence>
<evidence type="ECO:0000256" key="1">
    <source>
        <dbReference type="SAM" id="Phobius"/>
    </source>
</evidence>
<organism evidence="3 4">
    <name type="scientific">Saccharopolyspora montiporae</name>
    <dbReference type="NCBI Taxonomy" id="2781240"/>
    <lineage>
        <taxon>Bacteria</taxon>
        <taxon>Bacillati</taxon>
        <taxon>Actinomycetota</taxon>
        <taxon>Actinomycetes</taxon>
        <taxon>Pseudonocardiales</taxon>
        <taxon>Pseudonocardiaceae</taxon>
        <taxon>Saccharopolyspora</taxon>
    </lineage>
</organism>
<reference evidence="3" key="1">
    <citation type="submission" date="2020-10" db="EMBL/GenBank/DDBJ databases">
        <title>Diversity and distribution of actinomycetes associated with coral in the coast of Hainan.</title>
        <authorList>
            <person name="Li F."/>
        </authorList>
    </citation>
    <scope>NUCLEOTIDE SEQUENCE</scope>
    <source>
        <strain evidence="3">HNM0983</strain>
    </source>
</reference>
<proteinExistence type="predicted"/>
<feature type="transmembrane region" description="Helical" evidence="1">
    <location>
        <begin position="34"/>
        <end position="54"/>
    </location>
</feature>
<dbReference type="InterPro" id="IPR051599">
    <property type="entry name" value="Cell_Envelope_Assoc"/>
</dbReference>
<evidence type="ECO:0000313" key="3">
    <source>
        <dbReference type="EMBL" id="MBE9374582.1"/>
    </source>
</evidence>
<evidence type="ECO:0000313" key="4">
    <source>
        <dbReference type="Proteomes" id="UP000598360"/>
    </source>
</evidence>
<feature type="domain" description="DUF218" evidence="2">
    <location>
        <begin position="66"/>
        <end position="211"/>
    </location>
</feature>
<comment type="caution">
    <text evidence="3">The sequence shown here is derived from an EMBL/GenBank/DDBJ whole genome shotgun (WGS) entry which is preliminary data.</text>
</comment>
<dbReference type="Gene3D" id="3.40.50.620">
    <property type="entry name" value="HUPs"/>
    <property type="match status" value="1"/>
</dbReference>
<dbReference type="PANTHER" id="PTHR30336">
    <property type="entry name" value="INNER MEMBRANE PROTEIN, PROBABLE PERMEASE"/>
    <property type="match status" value="1"/>
</dbReference>
<dbReference type="GO" id="GO:0005886">
    <property type="term" value="C:plasma membrane"/>
    <property type="evidence" value="ECO:0007669"/>
    <property type="project" value="TreeGrafter"/>
</dbReference>
<sequence>MRRSRRADPRIWDDAKVNHQRSAPVGFGRILRRVLVGALLVALLVGGGTAIRVWQVARTDDRRPVDMVVVLGAAQYHGEPSDVLRARLEQALDLYRAGLTQHIVTVGGRQSGDVYTEAQAGREWLVEHGVPEQRVLDVDTGSDTLGSISAVARLAGAHGWDSTLIVSDPWHSLRARTMAGDFGLDAWASPTRSGPVVQTRAAQSYYIGRETAALLYYRLTHSSAEAMFVGS</sequence>